<organism evidence="1 2">
    <name type="scientific">Mythimna loreyi</name>
    <dbReference type="NCBI Taxonomy" id="667449"/>
    <lineage>
        <taxon>Eukaryota</taxon>
        <taxon>Metazoa</taxon>
        <taxon>Ecdysozoa</taxon>
        <taxon>Arthropoda</taxon>
        <taxon>Hexapoda</taxon>
        <taxon>Insecta</taxon>
        <taxon>Pterygota</taxon>
        <taxon>Neoptera</taxon>
        <taxon>Endopterygota</taxon>
        <taxon>Lepidoptera</taxon>
        <taxon>Glossata</taxon>
        <taxon>Ditrysia</taxon>
        <taxon>Noctuoidea</taxon>
        <taxon>Noctuidae</taxon>
        <taxon>Noctuinae</taxon>
        <taxon>Hadenini</taxon>
        <taxon>Mythimna</taxon>
    </lineage>
</organism>
<gene>
    <name evidence="1" type="ORF">PYW08_002256</name>
</gene>
<dbReference type="EMBL" id="CM056788">
    <property type="protein sequence ID" value="KAJ8730843.1"/>
    <property type="molecule type" value="Genomic_DNA"/>
</dbReference>
<name>A0ACC2R1G4_9NEOP</name>
<comment type="caution">
    <text evidence="1">The sequence shown here is derived from an EMBL/GenBank/DDBJ whole genome shotgun (WGS) entry which is preliminary data.</text>
</comment>
<proteinExistence type="predicted"/>
<evidence type="ECO:0000313" key="1">
    <source>
        <dbReference type="EMBL" id="KAJ8730843.1"/>
    </source>
</evidence>
<evidence type="ECO:0000313" key="2">
    <source>
        <dbReference type="Proteomes" id="UP001231649"/>
    </source>
</evidence>
<sequence>MNGASFSGRKFKHDALLKRLRTKRNIDVEVVDEKYTSQACSSCNEKTGEFRKIVMNHRLRWGVCRNCNSEFDRDANAAKNILINYTRSAICRPGCSTS</sequence>
<accession>A0ACC2R1G4</accession>
<reference evidence="1" key="1">
    <citation type="submission" date="2023-03" db="EMBL/GenBank/DDBJ databases">
        <title>Chromosome-level genomes of two armyworms, Mythimna separata and Mythimna loreyi, provide insights into the biosynthesis and reception of sex pheromones.</title>
        <authorList>
            <person name="Zhao H."/>
        </authorList>
    </citation>
    <scope>NUCLEOTIDE SEQUENCE</scope>
    <source>
        <strain evidence="1">BeijingLab</strain>
    </source>
</reference>
<dbReference type="Proteomes" id="UP001231649">
    <property type="component" value="Chromosome 12"/>
</dbReference>
<protein>
    <submittedName>
        <fullName evidence="1">Uncharacterized protein</fullName>
    </submittedName>
</protein>
<keyword evidence="2" id="KW-1185">Reference proteome</keyword>